<comment type="caution">
    <text evidence="2">The sequence shown here is derived from an EMBL/GenBank/DDBJ whole genome shotgun (WGS) entry which is preliminary data.</text>
</comment>
<name>A0A328F9M9_9BACT</name>
<accession>A0A328F9M9</accession>
<gene>
    <name evidence="2" type="ORF">DO021_22345</name>
</gene>
<protein>
    <submittedName>
        <fullName evidence="2">Uncharacterized protein</fullName>
    </submittedName>
</protein>
<evidence type="ECO:0000313" key="2">
    <source>
        <dbReference type="EMBL" id="RAL99834.1"/>
    </source>
</evidence>
<dbReference type="Proteomes" id="UP000248798">
    <property type="component" value="Unassembled WGS sequence"/>
</dbReference>
<reference evidence="2 3" key="1">
    <citation type="submission" date="2018-06" db="EMBL/GenBank/DDBJ databases">
        <title>Complete Genome Sequence of Desulfobacter hydrogenophilus (DSM3380).</title>
        <authorList>
            <person name="Marietou A."/>
            <person name="Schreiber L."/>
            <person name="Marshall I."/>
            <person name="Jorgensen B."/>
        </authorList>
    </citation>
    <scope>NUCLEOTIDE SEQUENCE [LARGE SCALE GENOMIC DNA]</scope>
    <source>
        <strain evidence="2 3">DSM 3380</strain>
    </source>
</reference>
<feature type="transmembrane region" description="Helical" evidence="1">
    <location>
        <begin position="20"/>
        <end position="43"/>
    </location>
</feature>
<evidence type="ECO:0000256" key="1">
    <source>
        <dbReference type="SAM" id="Phobius"/>
    </source>
</evidence>
<dbReference type="EMBL" id="QLNI01000097">
    <property type="protein sequence ID" value="RAL99834.1"/>
    <property type="molecule type" value="Genomic_DNA"/>
</dbReference>
<keyword evidence="1" id="KW-1133">Transmembrane helix</keyword>
<feature type="transmembrane region" description="Helical" evidence="1">
    <location>
        <begin position="64"/>
        <end position="85"/>
    </location>
</feature>
<organism evidence="2 3">
    <name type="scientific">Desulfobacter hydrogenophilus</name>
    <dbReference type="NCBI Taxonomy" id="2291"/>
    <lineage>
        <taxon>Bacteria</taxon>
        <taxon>Pseudomonadati</taxon>
        <taxon>Thermodesulfobacteriota</taxon>
        <taxon>Desulfobacteria</taxon>
        <taxon>Desulfobacterales</taxon>
        <taxon>Desulfobacteraceae</taxon>
        <taxon>Desulfobacter</taxon>
    </lineage>
</organism>
<keyword evidence="1" id="KW-0472">Membrane</keyword>
<evidence type="ECO:0000313" key="3">
    <source>
        <dbReference type="Proteomes" id="UP000248798"/>
    </source>
</evidence>
<sequence>MIDKLNTFLLPDYAFSNDAFLSPIKCNGILTILVMSFPIYLNFTIKVERFQKLEKVFIEMDRKVIWYRCVGITVVSLITLFTTIVKLM</sequence>
<keyword evidence="1" id="KW-0812">Transmembrane</keyword>
<proteinExistence type="predicted"/>
<dbReference type="AlphaFoldDB" id="A0A328F9M9"/>